<dbReference type="InterPro" id="IPR050596">
    <property type="entry name" value="AspAT/PAT-like"/>
</dbReference>
<dbReference type="Gene3D" id="3.40.640.10">
    <property type="entry name" value="Type I PLP-dependent aspartate aminotransferase-like (Major domain)"/>
    <property type="match status" value="1"/>
</dbReference>
<evidence type="ECO:0000313" key="8">
    <source>
        <dbReference type="Proteomes" id="UP000034917"/>
    </source>
</evidence>
<proteinExistence type="inferred from homology"/>
<dbReference type="InterPro" id="IPR015424">
    <property type="entry name" value="PyrdxlP-dep_Trfase"/>
</dbReference>
<dbReference type="EMBL" id="LBSV01000010">
    <property type="protein sequence ID" value="KKQ25231.1"/>
    <property type="molecule type" value="Genomic_DNA"/>
</dbReference>
<evidence type="ECO:0000259" key="6">
    <source>
        <dbReference type="Pfam" id="PF00155"/>
    </source>
</evidence>
<comment type="cofactor">
    <cofactor evidence="1">
        <name>pyridoxal 5'-phosphate</name>
        <dbReference type="ChEBI" id="CHEBI:597326"/>
    </cofactor>
</comment>
<dbReference type="PANTHER" id="PTHR46383:SF1">
    <property type="entry name" value="ASPARTATE AMINOTRANSFERASE"/>
    <property type="match status" value="1"/>
</dbReference>
<name>A0A0G0JAH1_9BACT</name>
<dbReference type="PANTHER" id="PTHR46383">
    <property type="entry name" value="ASPARTATE AMINOTRANSFERASE"/>
    <property type="match status" value="1"/>
</dbReference>
<dbReference type="GO" id="GO:0030170">
    <property type="term" value="F:pyridoxal phosphate binding"/>
    <property type="evidence" value="ECO:0007669"/>
    <property type="project" value="InterPro"/>
</dbReference>
<keyword evidence="4 7" id="KW-0808">Transferase</keyword>
<keyword evidence="5" id="KW-0663">Pyridoxal phosphate</keyword>
<dbReference type="SUPFAM" id="SSF53383">
    <property type="entry name" value="PLP-dependent transferases"/>
    <property type="match status" value="1"/>
</dbReference>
<evidence type="ECO:0000313" key="7">
    <source>
        <dbReference type="EMBL" id="KKQ25231.1"/>
    </source>
</evidence>
<dbReference type="GO" id="GO:0006520">
    <property type="term" value="P:amino acid metabolic process"/>
    <property type="evidence" value="ECO:0007669"/>
    <property type="project" value="InterPro"/>
</dbReference>
<evidence type="ECO:0000256" key="5">
    <source>
        <dbReference type="ARBA" id="ARBA00022898"/>
    </source>
</evidence>
<feature type="domain" description="Aminotransferase class I/classII large" evidence="6">
    <location>
        <begin position="54"/>
        <end position="341"/>
    </location>
</feature>
<dbReference type="InterPro" id="IPR004839">
    <property type="entry name" value="Aminotransferase_I/II_large"/>
</dbReference>
<comment type="similarity">
    <text evidence="2">Belongs to the class-I pyridoxal-phosphate-dependent aminotransferase family.</text>
</comment>
<dbReference type="InterPro" id="IPR015422">
    <property type="entry name" value="PyrdxlP-dep_Trfase_small"/>
</dbReference>
<organism evidence="7 8">
    <name type="scientific">Candidatus Roizmanbacteria bacterium GW2011_GWC2_37_13</name>
    <dbReference type="NCBI Taxonomy" id="1618486"/>
    <lineage>
        <taxon>Bacteria</taxon>
        <taxon>Candidatus Roizmaniibacteriota</taxon>
    </lineage>
</organism>
<protein>
    <submittedName>
        <fullName evidence="7">Aspartate aminotransferase</fullName>
    </submittedName>
</protein>
<dbReference type="CDD" id="cd00609">
    <property type="entry name" value="AAT_like"/>
    <property type="match status" value="1"/>
</dbReference>
<accession>A0A0G0JAH1</accession>
<sequence>MTKTTITWGISHFMKKGKDLPANIMRDLRIIQSLDIAEKRFGKKNFFHADIGQPLDQDLLIHKVISQGDQYATDFLKKNSDLRGYTSPLGLAVLRQSFVNFYKKYWHFDIDANTLLVSNGASEMWNSFVHSSLWPGDLVLATDPHYNPFDVALSEAGAGWVVIETKAENGFHFTKKDFENTLKKQKQGRIRAVYINSPSNPTGVIYSREEIDMFVDYALKNDLYIVMDAVYSLYNYSSNPTLIEYLHSVSNEKRKKIYQNLVFLDSMSKLAHNPGVRIGFGLIPNEKIRNQIFSDLSIRGNVQNHGQIKSSFVLDKLSEDRSILDSLKKLYKKKMSVIYKTIRTNLMEKGVIPTSPCPEGSLYITIKTGFDNLDFFIWVMTKYTGSKATSFVPLTVGQSSFRAVDSNEGKKELRLCIGSDINLIPQAVTAFVNQLIAYKKYLS</sequence>
<dbReference type="Pfam" id="PF00155">
    <property type="entry name" value="Aminotran_1_2"/>
    <property type="match status" value="1"/>
</dbReference>
<comment type="caution">
    <text evidence="7">The sequence shown here is derived from an EMBL/GenBank/DDBJ whole genome shotgun (WGS) entry which is preliminary data.</text>
</comment>
<dbReference type="Gene3D" id="3.90.1150.10">
    <property type="entry name" value="Aspartate Aminotransferase, domain 1"/>
    <property type="match status" value="1"/>
</dbReference>
<evidence type="ECO:0000256" key="3">
    <source>
        <dbReference type="ARBA" id="ARBA00022576"/>
    </source>
</evidence>
<evidence type="ECO:0000256" key="4">
    <source>
        <dbReference type="ARBA" id="ARBA00022679"/>
    </source>
</evidence>
<dbReference type="AlphaFoldDB" id="A0A0G0JAH1"/>
<dbReference type="Proteomes" id="UP000034917">
    <property type="component" value="Unassembled WGS sequence"/>
</dbReference>
<evidence type="ECO:0000256" key="1">
    <source>
        <dbReference type="ARBA" id="ARBA00001933"/>
    </source>
</evidence>
<evidence type="ECO:0000256" key="2">
    <source>
        <dbReference type="ARBA" id="ARBA00007441"/>
    </source>
</evidence>
<keyword evidence="3 7" id="KW-0032">Aminotransferase</keyword>
<reference evidence="7 8" key="1">
    <citation type="journal article" date="2015" name="Nature">
        <title>rRNA introns, odd ribosomes, and small enigmatic genomes across a large radiation of phyla.</title>
        <authorList>
            <person name="Brown C.T."/>
            <person name="Hug L.A."/>
            <person name="Thomas B.C."/>
            <person name="Sharon I."/>
            <person name="Castelle C.J."/>
            <person name="Singh A."/>
            <person name="Wilkins M.J."/>
            <person name="Williams K.H."/>
            <person name="Banfield J.F."/>
        </authorList>
    </citation>
    <scope>NUCLEOTIDE SEQUENCE [LARGE SCALE GENOMIC DNA]</scope>
</reference>
<dbReference type="GO" id="GO:0008483">
    <property type="term" value="F:transaminase activity"/>
    <property type="evidence" value="ECO:0007669"/>
    <property type="project" value="UniProtKB-KW"/>
</dbReference>
<gene>
    <name evidence="7" type="ORF">US40_C0010G0014</name>
</gene>
<dbReference type="InterPro" id="IPR015421">
    <property type="entry name" value="PyrdxlP-dep_Trfase_major"/>
</dbReference>